<comment type="similarity">
    <text evidence="1 4">Belongs to the bacterial flagellin family.</text>
</comment>
<comment type="function">
    <text evidence="4">Flagellin is the subunit protein which polymerizes to form the filaments of bacterial flagella.</text>
</comment>
<protein>
    <recommendedName>
        <fullName evidence="4">Flagellin</fullName>
    </recommendedName>
</protein>
<name>E4TXD5_SULKY</name>
<sequence length="802" mass="80520">MGFRINTNISAMNAHSNSVMNNRNLDESLSKLSSGLRINKAADDASGMVIANALRNQANSLGQAISNGNDGIGLIQTADGALNEYSKILDTIKTKAVQASSDGQNTSSRLAIQKDINRLMEELNTIAKTTSFNGQKLLSGSFTNKTIQMGASSNEGVNFSVASAETNKIGHTSRATLNLASEVGSVQLTMKSALTGENITMKAIDIQYNNTPENGMGALADEINSHSGITGIRAKAVVEVTSGSAIAAGATGTDFTINGINIGAINTKANDGDGALMAAINAKTAQTGVAATITDDGKMTLKSTDGRAIKVQGNVGDVFGGTANQLSTVGYIELVQKGAAEFQVSGIGAGAVGGTINLSGATSMVKDSILAAGSSIAVGSTLKVGTTIGGDVNLSAATTLVLDGTLKAGTTLLSATTFAKGTTTGAAFNTSAAVALSSDMFITAGSTLVSGSILDSGTVVQQDFTVNGVTYSKGDTLTSDVTLTASLTLTSDMTINVDLSGTANSSIAAASTINVGSVLGGNLVSSSSATVSEDMTLKSGSIIAAASKLKAGSVLGADTVNSSAVTTYTTTDLKAGSSLAAASTLKEGSTIGGTVINSSAITLNSDMTIKAGSTLATGTVIKAGTVLTQDLTAAQTGAAAMSAGDKVTVDITTGAAITLSEDMTLLRGDGTAPTIAAGSTFMPNTENSGSVGIDAGEVTNLSSVSVLNLTDAMKAIDTLDAAIGDLDTIRADLGSVQNQLTATINNISVTQVNVKAAESQLRDVDFAAESANFSKFNILAQSGSYAMSQANAVQQNVLRLLQ</sequence>
<dbReference type="EMBL" id="CP002355">
    <property type="protein sequence ID" value="ADR32832.1"/>
    <property type="molecule type" value="Genomic_DNA"/>
</dbReference>
<evidence type="ECO:0000313" key="7">
    <source>
        <dbReference type="EMBL" id="ADR32832.1"/>
    </source>
</evidence>
<keyword evidence="7" id="KW-0969">Cilium</keyword>
<dbReference type="GO" id="GO:0005576">
    <property type="term" value="C:extracellular region"/>
    <property type="evidence" value="ECO:0007669"/>
    <property type="project" value="UniProtKB-SubCell"/>
</dbReference>
<dbReference type="STRING" id="709032.Sulku_0165"/>
<dbReference type="InterPro" id="IPR046358">
    <property type="entry name" value="Flagellin_C"/>
</dbReference>
<keyword evidence="3 4" id="KW-0975">Bacterial flagellum</keyword>
<gene>
    <name evidence="7" type="ordered locus">Sulku_0165</name>
</gene>
<evidence type="ECO:0000259" key="6">
    <source>
        <dbReference type="Pfam" id="PF00700"/>
    </source>
</evidence>
<dbReference type="InterPro" id="IPR001029">
    <property type="entry name" value="Flagellin_N"/>
</dbReference>
<dbReference type="Gene3D" id="1.20.1330.10">
    <property type="entry name" value="f41 fragment of flagellin, N-terminal domain"/>
    <property type="match status" value="1"/>
</dbReference>
<dbReference type="InterPro" id="IPR001492">
    <property type="entry name" value="Flagellin"/>
</dbReference>
<keyword evidence="2 4" id="KW-0964">Secreted</keyword>
<keyword evidence="8" id="KW-1185">Reference proteome</keyword>
<dbReference type="Gene3D" id="3.30.70.2120">
    <property type="match status" value="1"/>
</dbReference>
<dbReference type="PANTHER" id="PTHR42792">
    <property type="entry name" value="FLAGELLIN"/>
    <property type="match status" value="1"/>
</dbReference>
<proteinExistence type="inferred from homology"/>
<dbReference type="PRINTS" id="PR00207">
    <property type="entry name" value="FLAGELLIN"/>
</dbReference>
<evidence type="ECO:0000259" key="5">
    <source>
        <dbReference type="Pfam" id="PF00669"/>
    </source>
</evidence>
<accession>E4TXD5</accession>
<dbReference type="PANTHER" id="PTHR42792:SF2">
    <property type="entry name" value="FLAGELLIN"/>
    <property type="match status" value="1"/>
</dbReference>
<keyword evidence="7" id="KW-0966">Cell projection</keyword>
<dbReference type="GO" id="GO:0005198">
    <property type="term" value="F:structural molecule activity"/>
    <property type="evidence" value="ECO:0007669"/>
    <property type="project" value="UniProtKB-UniRule"/>
</dbReference>
<dbReference type="Gene3D" id="6.10.10.10">
    <property type="entry name" value="Flagellar export chaperone, C-terminal domain"/>
    <property type="match status" value="1"/>
</dbReference>
<evidence type="ECO:0000256" key="3">
    <source>
        <dbReference type="ARBA" id="ARBA00023143"/>
    </source>
</evidence>
<dbReference type="Gene3D" id="2.160.10.10">
    <property type="entry name" value="Hexapeptide repeat proteins"/>
    <property type="match status" value="2"/>
</dbReference>
<dbReference type="HOGENOM" id="CLU_011142_7_1_7"/>
<dbReference type="Proteomes" id="UP000008721">
    <property type="component" value="Chromosome"/>
</dbReference>
<dbReference type="eggNOG" id="COG1344">
    <property type="taxonomic scope" value="Bacteria"/>
</dbReference>
<dbReference type="GO" id="GO:0009288">
    <property type="term" value="C:bacterial-type flagellum"/>
    <property type="evidence" value="ECO:0007669"/>
    <property type="project" value="UniProtKB-SubCell"/>
</dbReference>
<evidence type="ECO:0000256" key="2">
    <source>
        <dbReference type="ARBA" id="ARBA00022525"/>
    </source>
</evidence>
<dbReference type="Pfam" id="PF00669">
    <property type="entry name" value="Flagellin_N"/>
    <property type="match status" value="1"/>
</dbReference>
<reference evidence="7 8" key="1">
    <citation type="journal article" date="2012" name="Stand. Genomic Sci.">
        <title>Complete genome sequence of the sulfur compounds oxidizing chemolithoautotroph Sulfuricurvum kujiense type strain (YK-1(T)).</title>
        <authorList>
            <person name="Han C."/>
            <person name="Kotsyurbenko O."/>
            <person name="Chertkov O."/>
            <person name="Held B."/>
            <person name="Lapidus A."/>
            <person name="Nolan M."/>
            <person name="Lucas S."/>
            <person name="Hammon N."/>
            <person name="Deshpande S."/>
            <person name="Cheng J.F."/>
            <person name="Tapia R."/>
            <person name="Goodwin L.A."/>
            <person name="Pitluck S."/>
            <person name="Liolios K."/>
            <person name="Pagani I."/>
            <person name="Ivanova N."/>
            <person name="Mavromatis K."/>
            <person name="Mikhailova N."/>
            <person name="Pati A."/>
            <person name="Chen A."/>
            <person name="Palaniappan K."/>
            <person name="Land M."/>
            <person name="Hauser L."/>
            <person name="Chang Y.J."/>
            <person name="Jeffries C.D."/>
            <person name="Brambilla E.M."/>
            <person name="Rohde M."/>
            <person name="Spring S."/>
            <person name="Sikorski J."/>
            <person name="Goker M."/>
            <person name="Woyke T."/>
            <person name="Bristow J."/>
            <person name="Eisen J.A."/>
            <person name="Markowitz V."/>
            <person name="Hugenholtz P."/>
            <person name="Kyrpides N.C."/>
            <person name="Klenk H.P."/>
            <person name="Detter J.C."/>
        </authorList>
    </citation>
    <scope>NUCLEOTIDE SEQUENCE [LARGE SCALE GENOMIC DNA]</scope>
    <source>
        <strain evidence="8">ATCC BAA-921 / DSM 16994 / JCM 11577 / YK-1</strain>
    </source>
</reference>
<feature type="domain" description="Flagellin N-terminal" evidence="5">
    <location>
        <begin position="5"/>
        <end position="143"/>
    </location>
</feature>
<dbReference type="RefSeq" id="WP_013459029.1">
    <property type="nucleotide sequence ID" value="NC_014762.1"/>
</dbReference>
<evidence type="ECO:0000256" key="1">
    <source>
        <dbReference type="ARBA" id="ARBA00005709"/>
    </source>
</evidence>
<organism evidence="7 8">
    <name type="scientific">Sulfuricurvum kujiense (strain ATCC BAA-921 / DSM 16994 / JCM 11577 / YK-1)</name>
    <dbReference type="NCBI Taxonomy" id="709032"/>
    <lineage>
        <taxon>Bacteria</taxon>
        <taxon>Pseudomonadati</taxon>
        <taxon>Campylobacterota</taxon>
        <taxon>Epsilonproteobacteria</taxon>
        <taxon>Campylobacterales</taxon>
        <taxon>Sulfurimonadaceae</taxon>
        <taxon>Sulfuricurvum</taxon>
    </lineage>
</organism>
<dbReference type="Pfam" id="PF00700">
    <property type="entry name" value="Flagellin_C"/>
    <property type="match status" value="1"/>
</dbReference>
<dbReference type="SUPFAM" id="SSF64518">
    <property type="entry name" value="Phase 1 flagellin"/>
    <property type="match status" value="2"/>
</dbReference>
<evidence type="ECO:0000313" key="8">
    <source>
        <dbReference type="Proteomes" id="UP000008721"/>
    </source>
</evidence>
<evidence type="ECO:0000256" key="4">
    <source>
        <dbReference type="RuleBase" id="RU362073"/>
    </source>
</evidence>
<dbReference type="Pfam" id="PF07196">
    <property type="entry name" value="Flagellin_IN"/>
    <property type="match status" value="1"/>
</dbReference>
<dbReference type="AlphaFoldDB" id="E4TXD5"/>
<dbReference type="KEGG" id="sku:Sulku_0165"/>
<dbReference type="InterPro" id="IPR010810">
    <property type="entry name" value="Flagellin_hook_IN_motif"/>
</dbReference>
<comment type="subcellular location">
    <subcellularLocation>
        <location evidence="4">Secreted</location>
    </subcellularLocation>
    <subcellularLocation>
        <location evidence="4">Bacterial flagellum</location>
    </subcellularLocation>
</comment>
<dbReference type="InterPro" id="IPR042187">
    <property type="entry name" value="Flagellin_C_sub2"/>
</dbReference>
<keyword evidence="7" id="KW-0282">Flagellum</keyword>
<dbReference type="OrthoDB" id="9796789at2"/>
<feature type="domain" description="Flagellin C-terminal" evidence="6">
    <location>
        <begin position="716"/>
        <end position="801"/>
    </location>
</feature>